<keyword evidence="2" id="KW-1185">Reference proteome</keyword>
<evidence type="ECO:0000313" key="1">
    <source>
        <dbReference type="EMBL" id="QDZ07286.1"/>
    </source>
</evidence>
<evidence type="ECO:0000313" key="2">
    <source>
        <dbReference type="Proteomes" id="UP000315673"/>
    </source>
</evidence>
<proteinExistence type="predicted"/>
<dbReference type="EMBL" id="CP042306">
    <property type="protein sequence ID" value="QDZ07286.1"/>
    <property type="molecule type" value="Genomic_DNA"/>
</dbReference>
<organism evidence="1 2">
    <name type="scientific">Sphingomonas panacisoli</name>
    <dbReference type="NCBI Taxonomy" id="1813879"/>
    <lineage>
        <taxon>Bacteria</taxon>
        <taxon>Pseudomonadati</taxon>
        <taxon>Pseudomonadota</taxon>
        <taxon>Alphaproteobacteria</taxon>
        <taxon>Sphingomonadales</taxon>
        <taxon>Sphingomonadaceae</taxon>
        <taxon>Sphingomonas</taxon>
    </lineage>
</organism>
<accession>A0A5B8LHF3</accession>
<dbReference type="OrthoDB" id="1248892at2"/>
<gene>
    <name evidence="1" type="ORF">FPZ24_07185</name>
</gene>
<name>A0A5B8LHF3_9SPHN</name>
<dbReference type="RefSeq" id="WP_146570571.1">
    <property type="nucleotide sequence ID" value="NZ_CP042306.1"/>
</dbReference>
<dbReference type="KEGG" id="spai:FPZ24_07185"/>
<protein>
    <submittedName>
        <fullName evidence="1">Uncharacterized protein</fullName>
    </submittedName>
</protein>
<reference evidence="1 2" key="1">
    <citation type="submission" date="2019-07" db="EMBL/GenBank/DDBJ databases">
        <title>Full genome sequence of Sphingomonas sp. 4R-6-7(HKS19).</title>
        <authorList>
            <person name="Im W.-T."/>
        </authorList>
    </citation>
    <scope>NUCLEOTIDE SEQUENCE [LARGE SCALE GENOMIC DNA]</scope>
    <source>
        <strain evidence="1 2">HKS19</strain>
    </source>
</reference>
<dbReference type="AlphaFoldDB" id="A0A5B8LHF3"/>
<dbReference type="Proteomes" id="UP000315673">
    <property type="component" value="Chromosome"/>
</dbReference>
<sequence length="164" mass="18297">MTSAVGPDYRHISKEAVPGGVLDLGAARLKWYVLAPDDRRVTDAVARDAQDFLRKAQADERLGLGDDLGFVILHRCGDSFYFLLLSVWRGANELWEAVYYRDAGMSGFAPFDAAYPASGVRPTFCVWEMGIVAAESMAWTQYLRSSRTDDDRRIWAETCFAGTV</sequence>